<keyword evidence="16" id="KW-1185">Reference proteome</keyword>
<feature type="compositionally biased region" description="Polar residues" evidence="11">
    <location>
        <begin position="1"/>
        <end position="11"/>
    </location>
</feature>
<dbReference type="PROSITE" id="PS00039">
    <property type="entry name" value="DEAD_ATP_HELICASE"/>
    <property type="match status" value="1"/>
</dbReference>
<dbReference type="GO" id="GO:0016787">
    <property type="term" value="F:hydrolase activity"/>
    <property type="evidence" value="ECO:0007669"/>
    <property type="project" value="UniProtKB-KW"/>
</dbReference>
<feature type="domain" description="DEAD-box RNA helicase Q" evidence="14">
    <location>
        <begin position="55"/>
        <end position="83"/>
    </location>
</feature>
<dbReference type="WBParaSite" id="SSLN_0000470401-mRNA-1">
    <property type="protein sequence ID" value="SSLN_0000470401-mRNA-1"/>
    <property type="gene ID" value="SSLN_0000470401"/>
</dbReference>
<dbReference type="AlphaFoldDB" id="A0A183SK01"/>
<dbReference type="EMBL" id="UYSU01032906">
    <property type="protein sequence ID" value="VDL90934.1"/>
    <property type="molecule type" value="Genomic_DNA"/>
</dbReference>
<comment type="domain">
    <text evidence="10">The Q motif is unique to and characteristic of the DEAD box family of RNA helicases and controls ATP binding and hydrolysis.</text>
</comment>
<dbReference type="PANTHER" id="PTHR24031">
    <property type="entry name" value="RNA HELICASE"/>
    <property type="match status" value="1"/>
</dbReference>
<evidence type="ECO:0000256" key="1">
    <source>
        <dbReference type="ARBA" id="ARBA00022741"/>
    </source>
</evidence>
<evidence type="ECO:0000256" key="8">
    <source>
        <dbReference type="PROSITE-ProRule" id="PRU00552"/>
    </source>
</evidence>
<evidence type="ECO:0000256" key="11">
    <source>
        <dbReference type="SAM" id="MobiDB-lite"/>
    </source>
</evidence>
<evidence type="ECO:0000256" key="7">
    <source>
        <dbReference type="ARBA" id="ARBA00047984"/>
    </source>
</evidence>
<evidence type="ECO:0000256" key="4">
    <source>
        <dbReference type="ARBA" id="ARBA00022840"/>
    </source>
</evidence>
<dbReference type="Gene3D" id="3.40.50.300">
    <property type="entry name" value="P-loop containing nucleotide triphosphate hydrolases"/>
    <property type="match status" value="2"/>
</dbReference>
<dbReference type="OrthoDB" id="10259640at2759"/>
<feature type="compositionally biased region" description="Basic residues" evidence="11">
    <location>
        <begin position="18"/>
        <end position="29"/>
    </location>
</feature>
<keyword evidence="2 9" id="KW-0378">Hydrolase</keyword>
<accession>A0A183SK01</accession>
<dbReference type="Proteomes" id="UP000275846">
    <property type="component" value="Unassembled WGS sequence"/>
</dbReference>
<dbReference type="SMART" id="SM01178">
    <property type="entry name" value="DUF4217"/>
    <property type="match status" value="1"/>
</dbReference>
<organism evidence="17">
    <name type="scientific">Schistocephalus solidus</name>
    <name type="common">Tapeworm</name>
    <dbReference type="NCBI Taxonomy" id="70667"/>
    <lineage>
        <taxon>Eukaryota</taxon>
        <taxon>Metazoa</taxon>
        <taxon>Spiralia</taxon>
        <taxon>Lophotrochozoa</taxon>
        <taxon>Platyhelminthes</taxon>
        <taxon>Cestoda</taxon>
        <taxon>Eucestoda</taxon>
        <taxon>Diphyllobothriidea</taxon>
        <taxon>Diphyllobothriidae</taxon>
        <taxon>Schistocephalus</taxon>
    </lineage>
</organism>
<dbReference type="InterPro" id="IPR025313">
    <property type="entry name" value="SPB4-like_CTE"/>
</dbReference>
<dbReference type="STRING" id="70667.A0A183SK01"/>
<comment type="similarity">
    <text evidence="6">Belongs to the DEAD box helicase family. DDX18/HAS1 subfamily.</text>
</comment>
<dbReference type="PROSITE" id="PS51195">
    <property type="entry name" value="Q_MOTIF"/>
    <property type="match status" value="1"/>
</dbReference>
<reference evidence="15 16" key="2">
    <citation type="submission" date="2018-11" db="EMBL/GenBank/DDBJ databases">
        <authorList>
            <consortium name="Pathogen Informatics"/>
        </authorList>
    </citation>
    <scope>NUCLEOTIDE SEQUENCE [LARGE SCALE GENOMIC DNA]</scope>
    <source>
        <strain evidence="15 16">NST_G2</strain>
    </source>
</reference>
<evidence type="ECO:0000256" key="9">
    <source>
        <dbReference type="RuleBase" id="RU000492"/>
    </source>
</evidence>
<dbReference type="InterPro" id="IPR027417">
    <property type="entry name" value="P-loop_NTPase"/>
</dbReference>
<comment type="function">
    <text evidence="10">RNA helicase.</text>
</comment>
<dbReference type="SMART" id="SM00487">
    <property type="entry name" value="DEXDc"/>
    <property type="match status" value="1"/>
</dbReference>
<evidence type="ECO:0000256" key="10">
    <source>
        <dbReference type="RuleBase" id="RU365068"/>
    </source>
</evidence>
<dbReference type="Pfam" id="PF00270">
    <property type="entry name" value="DEAD"/>
    <property type="match status" value="1"/>
</dbReference>
<feature type="region of interest" description="Disordered" evidence="11">
    <location>
        <begin position="1"/>
        <end position="41"/>
    </location>
</feature>
<evidence type="ECO:0000313" key="16">
    <source>
        <dbReference type="Proteomes" id="UP000275846"/>
    </source>
</evidence>
<dbReference type="SUPFAM" id="SSF52540">
    <property type="entry name" value="P-loop containing nucleoside triphosphate hydrolases"/>
    <property type="match status" value="1"/>
</dbReference>
<dbReference type="GO" id="GO:0005524">
    <property type="term" value="F:ATP binding"/>
    <property type="evidence" value="ECO:0007669"/>
    <property type="project" value="UniProtKB-UniRule"/>
</dbReference>
<feature type="short sequence motif" description="Q motif" evidence="8">
    <location>
        <begin position="55"/>
        <end position="83"/>
    </location>
</feature>
<evidence type="ECO:0000259" key="12">
    <source>
        <dbReference type="PROSITE" id="PS51192"/>
    </source>
</evidence>
<evidence type="ECO:0000256" key="2">
    <source>
        <dbReference type="ARBA" id="ARBA00022801"/>
    </source>
</evidence>
<dbReference type="InterPro" id="IPR001650">
    <property type="entry name" value="Helicase_C-like"/>
</dbReference>
<dbReference type="GO" id="GO:0003724">
    <property type="term" value="F:RNA helicase activity"/>
    <property type="evidence" value="ECO:0007669"/>
    <property type="project" value="UniProtKB-EC"/>
</dbReference>
<evidence type="ECO:0000259" key="13">
    <source>
        <dbReference type="PROSITE" id="PS51194"/>
    </source>
</evidence>
<dbReference type="InterPro" id="IPR014001">
    <property type="entry name" value="Helicase_ATP-bd"/>
</dbReference>
<sequence length="532" mass="59256">MRTVSTTTMATPNGKPQRDRKAKSIKRSGKNAGPNSDENAVRNEAFPGILPIIGGKFSDLPISELLKKALVDMNLTDMTEIQKQCIPHLLQGRDVMASAKTGSGKTLAFLIPVVDLMLNVGMQNRNGTGAIIISPTRELSLQTYSVLKELTAHTQLRIGLIMGGSNRQAEAKNLQKGVTILVATPGRLLDHLTNTEDFLRHNLKTLVIDEADRLLDIGFELEMQQIIRLLPKNRQSLLFSATLNHRTHNLAKSALKTNCIMIGVNEGPEATVETLEQGYVICNPATKFSLLYTFLKRNKSKKVMVFMSSCMEVKFYYELLNFIDLPVQAIHGRQKQAKRTSTFLNFIKATSSILLCTDVGARGLDIPEVDWIVQYDPPDDPKDYIHRVGRTARAGKSGNALLILRPHELGLLDVLRESRVKMIEFEVAKNKMADVQSALEKLIESNYFLATSAQEAFKGIVRAYNSSKLRCLDVNQLDLAALAKTCGLQIVPRVDLGVEPSRKLDPKRMKRKMFAESKIGAAKRTKLYQKLD</sequence>
<dbReference type="InterPro" id="IPR011545">
    <property type="entry name" value="DEAD/DEAH_box_helicase_dom"/>
</dbReference>
<dbReference type="GO" id="GO:0003723">
    <property type="term" value="F:RNA binding"/>
    <property type="evidence" value="ECO:0007669"/>
    <property type="project" value="UniProtKB-UniRule"/>
</dbReference>
<feature type="domain" description="Helicase ATP-binding" evidence="12">
    <location>
        <begin position="86"/>
        <end position="261"/>
    </location>
</feature>
<dbReference type="Pfam" id="PF13959">
    <property type="entry name" value="CTE_SPB4"/>
    <property type="match status" value="1"/>
</dbReference>
<dbReference type="PROSITE" id="PS51192">
    <property type="entry name" value="HELICASE_ATP_BIND_1"/>
    <property type="match status" value="1"/>
</dbReference>
<reference evidence="17" key="1">
    <citation type="submission" date="2016-06" db="UniProtKB">
        <authorList>
            <consortium name="WormBaseParasite"/>
        </authorList>
    </citation>
    <scope>IDENTIFICATION</scope>
</reference>
<dbReference type="FunFam" id="3.40.50.300:FF:000379">
    <property type="entry name" value="RNA helicase"/>
    <property type="match status" value="1"/>
</dbReference>
<dbReference type="SMART" id="SM00490">
    <property type="entry name" value="HELICc"/>
    <property type="match status" value="1"/>
</dbReference>
<name>A0A183SK01_SCHSO</name>
<dbReference type="CDD" id="cd18787">
    <property type="entry name" value="SF2_C_DEAD"/>
    <property type="match status" value="1"/>
</dbReference>
<comment type="catalytic activity">
    <reaction evidence="7 10">
        <text>ATP + H2O = ADP + phosphate + H(+)</text>
        <dbReference type="Rhea" id="RHEA:13065"/>
        <dbReference type="ChEBI" id="CHEBI:15377"/>
        <dbReference type="ChEBI" id="CHEBI:15378"/>
        <dbReference type="ChEBI" id="CHEBI:30616"/>
        <dbReference type="ChEBI" id="CHEBI:43474"/>
        <dbReference type="ChEBI" id="CHEBI:456216"/>
        <dbReference type="EC" id="3.6.4.13"/>
    </reaction>
</comment>
<evidence type="ECO:0000313" key="15">
    <source>
        <dbReference type="EMBL" id="VDL90934.1"/>
    </source>
</evidence>
<dbReference type="EC" id="3.6.4.13" evidence="10"/>
<evidence type="ECO:0000256" key="5">
    <source>
        <dbReference type="ARBA" id="ARBA00022884"/>
    </source>
</evidence>
<evidence type="ECO:0000256" key="3">
    <source>
        <dbReference type="ARBA" id="ARBA00022806"/>
    </source>
</evidence>
<dbReference type="Pfam" id="PF00271">
    <property type="entry name" value="Helicase_C"/>
    <property type="match status" value="1"/>
</dbReference>
<keyword evidence="1 9" id="KW-0547">Nucleotide-binding</keyword>
<proteinExistence type="inferred from homology"/>
<protein>
    <recommendedName>
        <fullName evidence="10">ATP-dependent RNA helicase</fullName>
        <ecNumber evidence="10">3.6.4.13</ecNumber>
    </recommendedName>
</protein>
<keyword evidence="4 9" id="KW-0067">ATP-binding</keyword>
<dbReference type="PROSITE" id="PS51194">
    <property type="entry name" value="HELICASE_CTER"/>
    <property type="match status" value="1"/>
</dbReference>
<dbReference type="InterPro" id="IPR000629">
    <property type="entry name" value="RNA-helicase_DEAD-box_CS"/>
</dbReference>
<keyword evidence="3 9" id="KW-0347">Helicase</keyword>
<evidence type="ECO:0000256" key="6">
    <source>
        <dbReference type="ARBA" id="ARBA00024357"/>
    </source>
</evidence>
<keyword evidence="5 10" id="KW-0694">RNA-binding</keyword>
<evidence type="ECO:0000259" key="14">
    <source>
        <dbReference type="PROSITE" id="PS51195"/>
    </source>
</evidence>
<feature type="domain" description="Helicase C-terminal" evidence="13">
    <location>
        <begin position="287"/>
        <end position="443"/>
    </location>
</feature>
<dbReference type="InterPro" id="IPR014014">
    <property type="entry name" value="RNA_helicase_DEAD_Q_motif"/>
</dbReference>
<gene>
    <name evidence="15" type="ORF">SSLN_LOCUS4549</name>
</gene>
<evidence type="ECO:0000313" key="17">
    <source>
        <dbReference type="WBParaSite" id="SSLN_0000470401-mRNA-1"/>
    </source>
</evidence>